<dbReference type="Gene3D" id="3.40.50.300">
    <property type="entry name" value="P-loop containing nucleotide triphosphate hydrolases"/>
    <property type="match status" value="2"/>
</dbReference>
<evidence type="ECO:0000313" key="5">
    <source>
        <dbReference type="EMBL" id="KHE42661.1"/>
    </source>
</evidence>
<evidence type="ECO:0000256" key="3">
    <source>
        <dbReference type="SAM" id="Coils"/>
    </source>
</evidence>
<dbReference type="Gene3D" id="1.10.287.380">
    <property type="entry name" value="Valyl-tRNA synthetase, C-terminal domain"/>
    <property type="match status" value="1"/>
</dbReference>
<accession>A0ABR4YLV5</accession>
<evidence type="ECO:0000256" key="1">
    <source>
        <dbReference type="ARBA" id="ARBA00022741"/>
    </source>
</evidence>
<gene>
    <name evidence="5" type="ORF">LG35_03470</name>
</gene>
<feature type="domain" description="ABC transporter" evidence="4">
    <location>
        <begin position="2"/>
        <end position="260"/>
    </location>
</feature>
<organism evidence="5 6">
    <name type="scientific">Alistipes inops</name>
    <dbReference type="NCBI Taxonomy" id="1501391"/>
    <lineage>
        <taxon>Bacteria</taxon>
        <taxon>Pseudomonadati</taxon>
        <taxon>Bacteroidota</taxon>
        <taxon>Bacteroidia</taxon>
        <taxon>Bacteroidales</taxon>
        <taxon>Rikenellaceae</taxon>
        <taxon>Alistipes</taxon>
    </lineage>
</organism>
<keyword evidence="3" id="KW-0175">Coiled coil</keyword>
<dbReference type="InterPro" id="IPR032781">
    <property type="entry name" value="ABC_tran_Xtn"/>
</dbReference>
<dbReference type="GO" id="GO:0016740">
    <property type="term" value="F:transferase activity"/>
    <property type="evidence" value="ECO:0007669"/>
    <property type="project" value="UniProtKB-KW"/>
</dbReference>
<sequence length="653" mass="74096">MISVDNLTVSFGGWDLFKDISLLVNPKDRIGLVGKNGAGKSTLLKVIAGEQPATSGTVTRSGDVTVGYLPQQMKVADTTSLVEETAGAFTEVIALEREIAELTDEIAVRTDYESADYEKLLHRLNDATDRYHILGGDNREAEIEKTLLGLGFRRSDFDRPTSEFSGGWRMRIELAKLLLRRPSVFLLDEPTNHLDIESIQWLEGYLKEYNGAVVLISHDRAFLDNVTNRTVEIMLGKLYDYKVPYSRYVELRRERRQQQMAAYENQQRMIEKTEEFIEKFRYKPTKSNQVQSRIKQLEKLDRIEVDEEDLSALSIKFPPAPRSGQIVAEVKGAGMSFGEKHVFSGAEFTIEKGDRIALVGRNGEGKTTFARMLVGELRPTEGSIRVGVNVNTGYYAQNQDDLMNGDFTVYDTLDRVAVGDIRTRLRDILGAFLFRGEDIDKKVKVLSGGERSRLAMARMMLEPHNLLVLDEPTNHMDMRSKDILKNALLKYDGTLVVVSHDREFLDGLVDKVYEFRDGGVKEYLGGIWYFLEKRRVESMREIEARQPAASAPAAAKPEKKKVDYQQKKELERTIRKTQGAVAAVEQRITGLEAEVAEWDKRLADPAAHGIDLSDGSVFGEYNALKERLAYEVHEWEKLGYELELLEDRLKEML</sequence>
<keyword evidence="5" id="KW-0808">Transferase</keyword>
<dbReference type="SUPFAM" id="SSF52540">
    <property type="entry name" value="P-loop containing nucleoside triphosphate hydrolases"/>
    <property type="match status" value="2"/>
</dbReference>
<dbReference type="InterPro" id="IPR017871">
    <property type="entry name" value="ABC_transporter-like_CS"/>
</dbReference>
<dbReference type="SMART" id="SM00382">
    <property type="entry name" value="AAA"/>
    <property type="match status" value="2"/>
</dbReference>
<reference evidence="5 6" key="1">
    <citation type="submission" date="2014-09" db="EMBL/GenBank/DDBJ databases">
        <title>Alistipes sp. 627, sp. nov., a novel member of the family Rikenellaceae isolated from human faeces.</title>
        <authorList>
            <person name="Shkoporov A.N."/>
            <person name="Chaplin A.V."/>
            <person name="Motuzova O.V."/>
            <person name="Kafarskaia L.I."/>
            <person name="Khokhlova E.V."/>
            <person name="Efimov B.A."/>
        </authorList>
    </citation>
    <scope>NUCLEOTIDE SEQUENCE [LARGE SCALE GENOMIC DNA]</scope>
    <source>
        <strain evidence="5 6">627</strain>
    </source>
</reference>
<dbReference type="InterPro" id="IPR003593">
    <property type="entry name" value="AAA+_ATPase"/>
</dbReference>
<dbReference type="InterPro" id="IPR051309">
    <property type="entry name" value="ABCF_ATPase"/>
</dbReference>
<dbReference type="PANTHER" id="PTHR42855">
    <property type="entry name" value="ABC TRANSPORTER ATP-BINDING SUBUNIT"/>
    <property type="match status" value="1"/>
</dbReference>
<proteinExistence type="predicted"/>
<evidence type="ECO:0000256" key="2">
    <source>
        <dbReference type="ARBA" id="ARBA00022840"/>
    </source>
</evidence>
<dbReference type="Proteomes" id="UP000030889">
    <property type="component" value="Unassembled WGS sequence"/>
</dbReference>
<dbReference type="Pfam" id="PF12848">
    <property type="entry name" value="ABC_tran_Xtn"/>
    <property type="match status" value="1"/>
</dbReference>
<keyword evidence="1" id="KW-0547">Nucleotide-binding</keyword>
<protein>
    <submittedName>
        <fullName evidence="5">Glycosyl transferase family 2</fullName>
    </submittedName>
</protein>
<dbReference type="InterPro" id="IPR027417">
    <property type="entry name" value="P-loop_NTPase"/>
</dbReference>
<dbReference type="Pfam" id="PF00005">
    <property type="entry name" value="ABC_tran"/>
    <property type="match status" value="2"/>
</dbReference>
<dbReference type="EMBL" id="JRGF01000003">
    <property type="protein sequence ID" value="KHE42661.1"/>
    <property type="molecule type" value="Genomic_DNA"/>
</dbReference>
<dbReference type="CDD" id="cd03221">
    <property type="entry name" value="ABCF_EF-3"/>
    <property type="match status" value="2"/>
</dbReference>
<dbReference type="PANTHER" id="PTHR42855:SF2">
    <property type="entry name" value="DRUG RESISTANCE ABC TRANSPORTER,ATP-BINDING PROTEIN"/>
    <property type="match status" value="1"/>
</dbReference>
<feature type="domain" description="ABC transporter" evidence="4">
    <location>
        <begin position="328"/>
        <end position="542"/>
    </location>
</feature>
<dbReference type="InterPro" id="IPR037118">
    <property type="entry name" value="Val-tRNA_synth_C_sf"/>
</dbReference>
<feature type="coiled-coil region" evidence="3">
    <location>
        <begin position="567"/>
        <end position="601"/>
    </location>
</feature>
<dbReference type="PROSITE" id="PS00211">
    <property type="entry name" value="ABC_TRANSPORTER_1"/>
    <property type="match status" value="2"/>
</dbReference>
<evidence type="ECO:0000313" key="6">
    <source>
        <dbReference type="Proteomes" id="UP000030889"/>
    </source>
</evidence>
<dbReference type="InterPro" id="IPR003439">
    <property type="entry name" value="ABC_transporter-like_ATP-bd"/>
</dbReference>
<name>A0ABR4YLV5_9BACT</name>
<dbReference type="PROSITE" id="PS50893">
    <property type="entry name" value="ABC_TRANSPORTER_2"/>
    <property type="match status" value="2"/>
</dbReference>
<keyword evidence="2" id="KW-0067">ATP-binding</keyword>
<keyword evidence="6" id="KW-1185">Reference proteome</keyword>
<comment type="caution">
    <text evidence="5">The sequence shown here is derived from an EMBL/GenBank/DDBJ whole genome shotgun (WGS) entry which is preliminary data.</text>
</comment>
<evidence type="ECO:0000259" key="4">
    <source>
        <dbReference type="PROSITE" id="PS50893"/>
    </source>
</evidence>